<protein>
    <submittedName>
        <fullName evidence="4">Uncharacterized protein</fullName>
    </submittedName>
</protein>
<feature type="chain" id="PRO_5041989640" evidence="3">
    <location>
        <begin position="20"/>
        <end position="410"/>
    </location>
</feature>
<keyword evidence="3" id="KW-0732">Signal</keyword>
<accession>A0AAD6XSV1</accession>
<keyword evidence="2" id="KW-0812">Transmembrane</keyword>
<reference evidence="4" key="1">
    <citation type="submission" date="2023-03" db="EMBL/GenBank/DDBJ databases">
        <title>Massive genome expansion in bonnet fungi (Mycena s.s.) driven by repeated elements and novel gene families across ecological guilds.</title>
        <authorList>
            <consortium name="Lawrence Berkeley National Laboratory"/>
            <person name="Harder C.B."/>
            <person name="Miyauchi S."/>
            <person name="Viragh M."/>
            <person name="Kuo A."/>
            <person name="Thoen E."/>
            <person name="Andreopoulos B."/>
            <person name="Lu D."/>
            <person name="Skrede I."/>
            <person name="Drula E."/>
            <person name="Henrissat B."/>
            <person name="Morin E."/>
            <person name="Kohler A."/>
            <person name="Barry K."/>
            <person name="LaButti K."/>
            <person name="Morin E."/>
            <person name="Salamov A."/>
            <person name="Lipzen A."/>
            <person name="Mereny Z."/>
            <person name="Hegedus B."/>
            <person name="Baldrian P."/>
            <person name="Stursova M."/>
            <person name="Weitz H."/>
            <person name="Taylor A."/>
            <person name="Grigoriev I.V."/>
            <person name="Nagy L.G."/>
            <person name="Martin F."/>
            <person name="Kauserud H."/>
        </authorList>
    </citation>
    <scope>NUCLEOTIDE SEQUENCE</scope>
    <source>
        <strain evidence="4">CBHHK173m</strain>
    </source>
</reference>
<evidence type="ECO:0000256" key="1">
    <source>
        <dbReference type="SAM" id="MobiDB-lite"/>
    </source>
</evidence>
<evidence type="ECO:0000256" key="3">
    <source>
        <dbReference type="SAM" id="SignalP"/>
    </source>
</evidence>
<name>A0AAD6XSV1_9AGAR</name>
<keyword evidence="5" id="KW-1185">Reference proteome</keyword>
<evidence type="ECO:0000313" key="4">
    <source>
        <dbReference type="EMBL" id="KAJ7097142.1"/>
    </source>
</evidence>
<feature type="compositionally biased region" description="Polar residues" evidence="1">
    <location>
        <begin position="287"/>
        <end position="342"/>
    </location>
</feature>
<dbReference type="EMBL" id="JARJCN010000010">
    <property type="protein sequence ID" value="KAJ7097142.1"/>
    <property type="molecule type" value="Genomic_DNA"/>
</dbReference>
<evidence type="ECO:0000313" key="5">
    <source>
        <dbReference type="Proteomes" id="UP001222325"/>
    </source>
</evidence>
<keyword evidence="2" id="KW-1133">Transmembrane helix</keyword>
<feature type="region of interest" description="Disordered" evidence="1">
    <location>
        <begin position="287"/>
        <end position="410"/>
    </location>
</feature>
<feature type="transmembrane region" description="Helical" evidence="2">
    <location>
        <begin position="219"/>
        <end position="246"/>
    </location>
</feature>
<dbReference type="AlphaFoldDB" id="A0AAD6XSV1"/>
<feature type="signal peptide" evidence="3">
    <location>
        <begin position="1"/>
        <end position="19"/>
    </location>
</feature>
<keyword evidence="2" id="KW-0472">Membrane</keyword>
<comment type="caution">
    <text evidence="4">The sequence shown here is derived from an EMBL/GenBank/DDBJ whole genome shotgun (WGS) entry which is preliminary data.</text>
</comment>
<evidence type="ECO:0000256" key="2">
    <source>
        <dbReference type="SAM" id="Phobius"/>
    </source>
</evidence>
<gene>
    <name evidence="4" type="ORF">B0H15DRAFT_32620</name>
</gene>
<dbReference type="Proteomes" id="UP001222325">
    <property type="component" value="Unassembled WGS sequence"/>
</dbReference>
<feature type="region of interest" description="Disordered" evidence="1">
    <location>
        <begin position="188"/>
        <end position="213"/>
    </location>
</feature>
<organism evidence="4 5">
    <name type="scientific">Mycena belliarum</name>
    <dbReference type="NCBI Taxonomy" id="1033014"/>
    <lineage>
        <taxon>Eukaryota</taxon>
        <taxon>Fungi</taxon>
        <taxon>Dikarya</taxon>
        <taxon>Basidiomycota</taxon>
        <taxon>Agaricomycotina</taxon>
        <taxon>Agaricomycetes</taxon>
        <taxon>Agaricomycetidae</taxon>
        <taxon>Agaricales</taxon>
        <taxon>Marasmiineae</taxon>
        <taxon>Mycenaceae</taxon>
        <taxon>Mycena</taxon>
    </lineage>
</organism>
<sequence length="410" mass="42449">MFSTPFLAALAVVPIVVRAALNPNLACNGTGLDWYKDMAGETPCETYQHLRQICNANYAVGVQKISTPPDTCNDQVSGCCCNSIAFALSMLCLNCQQNIGTSAGLDAGAGAFQIYLNNGGRTSCPNPLNGKLPTDVQKAVCNSKIKINDDLYPNRWADGSWFYVFTRDTILKDIIATNNNTFTRCPSATISSSTSKSRSASSSSAATSSGAPPAARRRVLATGAIAGGIAVAGFAVLAGLIAALWWCRRRRRRGTREGGPGSLLDGREPETAVVDDAHVVHAYNYTSPITSPSSEAPPTTFGSSGGQNYSLGSTATSPGASWNASMAPTSPGTSASMSGSTSRAGTGPGAWTGTGRRSKRDTAASQPVVGGNDAPSEDERHVDAGPVEGAQLGRSPSGRLPPAYGVWGAE</sequence>
<proteinExistence type="predicted"/>